<dbReference type="NCBIfam" id="TIGR00220">
    <property type="entry name" value="mscL"/>
    <property type="match status" value="1"/>
</dbReference>
<dbReference type="Proteomes" id="UP000658131">
    <property type="component" value="Unassembled WGS sequence"/>
</dbReference>
<dbReference type="PANTHER" id="PTHR30266:SF2">
    <property type="entry name" value="LARGE-CONDUCTANCE MECHANOSENSITIVE CHANNEL"/>
    <property type="match status" value="1"/>
</dbReference>
<dbReference type="PROSITE" id="PS01327">
    <property type="entry name" value="MSCL"/>
    <property type="match status" value="1"/>
</dbReference>
<accession>A0ABR7NHY5</accession>
<evidence type="ECO:0000256" key="4">
    <source>
        <dbReference type="ARBA" id="ARBA00022475"/>
    </source>
</evidence>
<dbReference type="InterPro" id="IPR037673">
    <property type="entry name" value="MSC/AndL"/>
</dbReference>
<feature type="transmembrane region" description="Helical" evidence="10">
    <location>
        <begin position="24"/>
        <end position="42"/>
    </location>
</feature>
<evidence type="ECO:0000256" key="9">
    <source>
        <dbReference type="ARBA" id="ARBA00023303"/>
    </source>
</evidence>
<dbReference type="InterPro" id="IPR036019">
    <property type="entry name" value="MscL_channel"/>
</dbReference>
<keyword evidence="5 10" id="KW-0812">Transmembrane</keyword>
<keyword evidence="3 10" id="KW-0813">Transport</keyword>
<dbReference type="SUPFAM" id="SSF81330">
    <property type="entry name" value="Gated mechanosensitive channel"/>
    <property type="match status" value="1"/>
</dbReference>
<dbReference type="Pfam" id="PF01741">
    <property type="entry name" value="MscL"/>
    <property type="match status" value="1"/>
</dbReference>
<evidence type="ECO:0000256" key="2">
    <source>
        <dbReference type="ARBA" id="ARBA00007254"/>
    </source>
</evidence>
<keyword evidence="8 10" id="KW-0472">Membrane</keyword>
<feature type="transmembrane region" description="Helical" evidence="10">
    <location>
        <begin position="49"/>
        <end position="71"/>
    </location>
</feature>
<evidence type="ECO:0000313" key="11">
    <source>
        <dbReference type="EMBL" id="MBC8575985.1"/>
    </source>
</evidence>
<evidence type="ECO:0000256" key="7">
    <source>
        <dbReference type="ARBA" id="ARBA00023065"/>
    </source>
</evidence>
<evidence type="ECO:0000313" key="12">
    <source>
        <dbReference type="Proteomes" id="UP000658131"/>
    </source>
</evidence>
<evidence type="ECO:0000256" key="6">
    <source>
        <dbReference type="ARBA" id="ARBA00022989"/>
    </source>
</evidence>
<name>A0ABR7NHY5_9FIRM</name>
<keyword evidence="9 10" id="KW-0407">Ion channel</keyword>
<comment type="subunit">
    <text evidence="10">Homopentamer.</text>
</comment>
<gene>
    <name evidence="10 11" type="primary">mscL</name>
    <name evidence="11" type="ORF">H8717_06095</name>
</gene>
<dbReference type="NCBIfam" id="NF001843">
    <property type="entry name" value="PRK00567.1-4"/>
    <property type="match status" value="1"/>
</dbReference>
<sequence length="141" mass="15192">MAGSGKGFLAEFKEFISRGNVVDMAVGVVVGSAFTGIVNSLVKDVMMPAIGFLIGGIDFADLKIVLAPAVGETPEVAVLYGTFLNQIVNFLILAFVVFVMVRMLNRFHRKKEEAPAAPAAPPADIVLLTEIRDLLKEKEKK</sequence>
<evidence type="ECO:0000256" key="1">
    <source>
        <dbReference type="ARBA" id="ARBA00004651"/>
    </source>
</evidence>
<evidence type="ECO:0000256" key="3">
    <source>
        <dbReference type="ARBA" id="ARBA00022448"/>
    </source>
</evidence>
<comment type="subcellular location">
    <subcellularLocation>
        <location evidence="1 10">Cell membrane</location>
        <topology evidence="1 10">Multi-pass membrane protein</topology>
    </subcellularLocation>
</comment>
<keyword evidence="6 10" id="KW-1133">Transmembrane helix</keyword>
<protein>
    <recommendedName>
        <fullName evidence="10">Large-conductance mechanosensitive channel</fullName>
    </recommendedName>
</protein>
<keyword evidence="4 10" id="KW-1003">Cell membrane</keyword>
<reference evidence="11 12" key="1">
    <citation type="submission" date="2020-08" db="EMBL/GenBank/DDBJ databases">
        <title>Genome public.</title>
        <authorList>
            <person name="Liu C."/>
            <person name="Sun Q."/>
        </authorList>
    </citation>
    <scope>NUCLEOTIDE SEQUENCE [LARGE SCALE GENOMIC DNA]</scope>
    <source>
        <strain evidence="11 12">BX1</strain>
    </source>
</reference>
<feature type="transmembrane region" description="Helical" evidence="10">
    <location>
        <begin position="77"/>
        <end position="101"/>
    </location>
</feature>
<organism evidence="11 12">
    <name type="scientific">Yanshouia hominis</name>
    <dbReference type="NCBI Taxonomy" id="2763673"/>
    <lineage>
        <taxon>Bacteria</taxon>
        <taxon>Bacillati</taxon>
        <taxon>Bacillota</taxon>
        <taxon>Clostridia</taxon>
        <taxon>Eubacteriales</taxon>
        <taxon>Oscillospiraceae</taxon>
        <taxon>Yanshouia</taxon>
    </lineage>
</organism>
<comment type="caution">
    <text evidence="11">The sequence shown here is derived from an EMBL/GenBank/DDBJ whole genome shotgun (WGS) entry which is preliminary data.</text>
</comment>
<dbReference type="PANTHER" id="PTHR30266">
    <property type="entry name" value="MECHANOSENSITIVE CHANNEL MSCL"/>
    <property type="match status" value="1"/>
</dbReference>
<dbReference type="EMBL" id="JACRTB010000007">
    <property type="protein sequence ID" value="MBC8575985.1"/>
    <property type="molecule type" value="Genomic_DNA"/>
</dbReference>
<evidence type="ECO:0000256" key="8">
    <source>
        <dbReference type="ARBA" id="ARBA00023136"/>
    </source>
</evidence>
<comment type="similarity">
    <text evidence="2 10">Belongs to the MscL family.</text>
</comment>
<dbReference type="Gene3D" id="1.10.1200.120">
    <property type="entry name" value="Large-conductance mechanosensitive channel, MscL, domain 1"/>
    <property type="match status" value="1"/>
</dbReference>
<dbReference type="RefSeq" id="WP_262399549.1">
    <property type="nucleotide sequence ID" value="NZ_JACRTB010000007.1"/>
</dbReference>
<keyword evidence="12" id="KW-1185">Reference proteome</keyword>
<keyword evidence="7 10" id="KW-0406">Ion transport</keyword>
<dbReference type="InterPro" id="IPR019823">
    <property type="entry name" value="Mechanosensitive_channel_CS"/>
</dbReference>
<comment type="function">
    <text evidence="10">Channel that opens in response to stretch forces in the membrane lipid bilayer. May participate in the regulation of osmotic pressure changes within the cell.</text>
</comment>
<evidence type="ECO:0000256" key="5">
    <source>
        <dbReference type="ARBA" id="ARBA00022692"/>
    </source>
</evidence>
<dbReference type="PRINTS" id="PR01264">
    <property type="entry name" value="MECHCHANNEL"/>
</dbReference>
<dbReference type="HAMAP" id="MF_00115">
    <property type="entry name" value="MscL"/>
    <property type="match status" value="1"/>
</dbReference>
<proteinExistence type="inferred from homology"/>
<evidence type="ECO:0000256" key="10">
    <source>
        <dbReference type="HAMAP-Rule" id="MF_00115"/>
    </source>
</evidence>
<dbReference type="InterPro" id="IPR001185">
    <property type="entry name" value="MS_channel"/>
</dbReference>